<dbReference type="Proteomes" id="UP000053562">
    <property type="component" value="Unassembled WGS sequence"/>
</dbReference>
<keyword evidence="2" id="KW-0472">Membrane</keyword>
<accession>A0A0J9S2D1</accession>
<keyword evidence="2" id="KW-0812">Transmembrane</keyword>
<dbReference type="AlphaFoldDB" id="A0A0J9S2D1"/>
<evidence type="ECO:0000313" key="3">
    <source>
        <dbReference type="EMBL" id="KMZ76889.1"/>
    </source>
</evidence>
<reference evidence="3 4" key="1">
    <citation type="submission" date="2011-08" db="EMBL/GenBank/DDBJ databases">
        <title>The Genome Sequence of Plasmodium vivax India VII.</title>
        <authorList>
            <consortium name="The Broad Institute Genome Sequencing Platform"/>
            <consortium name="The Broad Institute Genome Sequencing Center for Infectious Disease"/>
            <person name="Neafsey D."/>
            <person name="Carlton J."/>
            <person name="Barnwell J."/>
            <person name="Collins W."/>
            <person name="Escalante A."/>
            <person name="Mullikin J."/>
            <person name="Saul A."/>
            <person name="Guigo R."/>
            <person name="Camara F."/>
            <person name="Young S.K."/>
            <person name="Zeng Q."/>
            <person name="Gargeya S."/>
            <person name="Fitzgerald M."/>
            <person name="Haas B."/>
            <person name="Abouelleil A."/>
            <person name="Alvarado L."/>
            <person name="Arachchi H.M."/>
            <person name="Berlin A."/>
            <person name="Brown A."/>
            <person name="Chapman S.B."/>
            <person name="Chen Z."/>
            <person name="Dunbar C."/>
            <person name="Freedman E."/>
            <person name="Gearin G."/>
            <person name="Gellesch M."/>
            <person name="Goldberg J."/>
            <person name="Griggs A."/>
            <person name="Gujja S."/>
            <person name="Heiman D."/>
            <person name="Howarth C."/>
            <person name="Larson L."/>
            <person name="Lui A."/>
            <person name="MacDonald P.J.P."/>
            <person name="Montmayeur A."/>
            <person name="Murphy C."/>
            <person name="Neiman D."/>
            <person name="Pearson M."/>
            <person name="Priest M."/>
            <person name="Roberts A."/>
            <person name="Saif S."/>
            <person name="Shea T."/>
            <person name="Shenoy N."/>
            <person name="Sisk P."/>
            <person name="Stolte C."/>
            <person name="Sykes S."/>
            <person name="Wortman J."/>
            <person name="Nusbaum C."/>
            <person name="Birren B."/>
        </authorList>
    </citation>
    <scope>NUCLEOTIDE SEQUENCE [LARGE SCALE GENOMIC DNA]</scope>
    <source>
        <strain evidence="3 4">India VII</strain>
    </source>
</reference>
<protein>
    <submittedName>
        <fullName evidence="3">Uncharacterized protein</fullName>
    </submittedName>
</protein>
<feature type="region of interest" description="Disordered" evidence="1">
    <location>
        <begin position="225"/>
        <end position="292"/>
    </location>
</feature>
<name>A0A0J9S2D1_PLAVI</name>
<dbReference type="EMBL" id="KQ234588">
    <property type="protein sequence ID" value="KMZ76889.1"/>
    <property type="molecule type" value="Genomic_DNA"/>
</dbReference>
<evidence type="ECO:0000313" key="4">
    <source>
        <dbReference type="Proteomes" id="UP000053562"/>
    </source>
</evidence>
<evidence type="ECO:0000256" key="1">
    <source>
        <dbReference type="SAM" id="MobiDB-lite"/>
    </source>
</evidence>
<organism evidence="3 4">
    <name type="scientific">Plasmodium vivax India VII</name>
    <dbReference type="NCBI Taxonomy" id="1077284"/>
    <lineage>
        <taxon>Eukaryota</taxon>
        <taxon>Sar</taxon>
        <taxon>Alveolata</taxon>
        <taxon>Apicomplexa</taxon>
        <taxon>Aconoidasida</taxon>
        <taxon>Haemosporida</taxon>
        <taxon>Plasmodiidae</taxon>
        <taxon>Plasmodium</taxon>
        <taxon>Plasmodium (Plasmodium)</taxon>
    </lineage>
</organism>
<evidence type="ECO:0000256" key="2">
    <source>
        <dbReference type="SAM" id="Phobius"/>
    </source>
</evidence>
<gene>
    <name evidence="3" type="ORF">PVIIG_05930</name>
</gene>
<sequence>MAHPCHKAFDYASYECYDKIKYEFGKKWDDYKYSIIEDVSNFEKKHTTNIVEKYKELSDVFYNLKKYLSNGHVFSSNVYNGQGACKYISYLLCEGISKQYGKCDQEIFNTFKEFVDSYNKSTNHRKCKEMVKHLEDHEFKKMQELYYLYDEYMKLLPKLRIWYDEYCQDVLYVVKLYNSFLYKYTSHSEEFNNILKKIGELMNTVTKAGGTGCRETYSLNEPRLHEPPVEKTHQPPNTPLEPGNRLSPGATLESAHKLRAQEVTSSSTLVGKQERSDTENLQGSQVSDQLEAPATSVLQEPTEGRSPHQKIEDSEQLVSFTTQKSYVSPGHYEQGNYYEQGGYREAKETYPSGEDSYSGREQLEGHLLGKENVGVMTNIQNAISGIMNGVDPVPVVGVSGGMGALFLLFRVFKVLKI</sequence>
<feature type="compositionally biased region" description="Polar residues" evidence="1">
    <location>
        <begin position="279"/>
        <end position="288"/>
    </location>
</feature>
<keyword evidence="2" id="KW-1133">Transmembrane helix</keyword>
<proteinExistence type="predicted"/>
<feature type="transmembrane region" description="Helical" evidence="2">
    <location>
        <begin position="393"/>
        <end position="412"/>
    </location>
</feature>